<accession>A0A346RVI3</accession>
<dbReference type="EMBL" id="MG191340">
    <property type="protein sequence ID" value="AXS78223.1"/>
    <property type="molecule type" value="mRNA"/>
</dbReference>
<evidence type="ECO:0000313" key="1">
    <source>
        <dbReference type="EMBL" id="AXS78223.1"/>
    </source>
</evidence>
<reference evidence="1" key="1">
    <citation type="journal article" date="2018" name="J. Asia-Pac. Entomol.">
        <title>Molecular characterization and expression analysis of putative odorant carrier proteins in Adelphocoris lineolatus.</title>
        <authorList>
            <person name="Xiao Y."/>
            <person name="Sun L."/>
            <person name="Wang Q."/>
            <person name="Zhang Q."/>
            <person name="Gu S.-H."/>
            <person name="Khashaveh A."/>
            <person name="Liu Z.-W."/>
            <person name="Zhang Y.-J."/>
        </authorList>
    </citation>
    <scope>NUCLEOTIDE SEQUENCE</scope>
</reference>
<organism evidence="1">
    <name type="scientific">Adelphocoris lineolatus</name>
    <name type="common">Alfalfa plant bug</name>
    <dbReference type="NCBI Taxonomy" id="236346"/>
    <lineage>
        <taxon>Eukaryota</taxon>
        <taxon>Metazoa</taxon>
        <taxon>Ecdysozoa</taxon>
        <taxon>Arthropoda</taxon>
        <taxon>Hexapoda</taxon>
        <taxon>Insecta</taxon>
        <taxon>Pterygota</taxon>
        <taxon>Neoptera</taxon>
        <taxon>Paraneoptera</taxon>
        <taxon>Hemiptera</taxon>
        <taxon>Heteroptera</taxon>
        <taxon>Panheteroptera</taxon>
        <taxon>Cimicomorpha</taxon>
        <taxon>Miridae</taxon>
        <taxon>Mirini</taxon>
        <taxon>Adelphocoris</taxon>
    </lineage>
</organism>
<protein>
    <submittedName>
        <fullName evidence="1">Odorant-binding protein 29</fullName>
    </submittedName>
</protein>
<sequence length="100" mass="10848">MQLKNTSDSLVGHLFSIALPNTLLNPSQLLPELAITSRQSPDIVSIACFLHAIGSNFLFASKTPSEANRQSWMHSNSLESVPLVSFESQVVIVLLVKGNT</sequence>
<proteinExistence type="evidence at transcript level"/>
<dbReference type="AlphaFoldDB" id="A0A346RVI3"/>
<name>A0A346RVI3_ADELI</name>
<gene>
    <name evidence="1" type="primary">OBP29</name>
</gene>